<evidence type="ECO:0000256" key="2">
    <source>
        <dbReference type="ARBA" id="ARBA00007951"/>
    </source>
</evidence>
<dbReference type="GO" id="GO:0004560">
    <property type="term" value="F:alpha-L-fucosidase activity"/>
    <property type="evidence" value="ECO:0007669"/>
    <property type="project" value="InterPro"/>
</dbReference>
<evidence type="ECO:0000256" key="3">
    <source>
        <dbReference type="ARBA" id="ARBA00012662"/>
    </source>
</evidence>
<dbReference type="GO" id="GO:0005764">
    <property type="term" value="C:lysosome"/>
    <property type="evidence" value="ECO:0007669"/>
    <property type="project" value="TreeGrafter"/>
</dbReference>
<dbReference type="Pfam" id="PF16757">
    <property type="entry name" value="Fucosidase_C"/>
    <property type="match status" value="1"/>
</dbReference>
<dbReference type="EC" id="3.2.1.51" evidence="3"/>
<dbReference type="Proteomes" id="UP000663937">
    <property type="component" value="Chromosome"/>
</dbReference>
<evidence type="ECO:0000313" key="9">
    <source>
        <dbReference type="EMBL" id="QTE30964.1"/>
    </source>
</evidence>
<keyword evidence="5" id="KW-0378">Hydrolase</keyword>
<dbReference type="Pfam" id="PF01120">
    <property type="entry name" value="Alpha_L_fucos"/>
    <property type="match status" value="1"/>
</dbReference>
<dbReference type="SMART" id="SM00812">
    <property type="entry name" value="Alpha_L_fucos"/>
    <property type="match status" value="1"/>
</dbReference>
<feature type="domain" description="Alpha-L-fucosidase C-terminal" evidence="8">
    <location>
        <begin position="418"/>
        <end position="495"/>
    </location>
</feature>
<comment type="similarity">
    <text evidence="2">Belongs to the glycosyl hydrolase 29 family.</text>
</comment>
<dbReference type="InterPro" id="IPR031919">
    <property type="entry name" value="Fucosidase_C"/>
</dbReference>
<evidence type="ECO:0000256" key="4">
    <source>
        <dbReference type="ARBA" id="ARBA00022729"/>
    </source>
</evidence>
<keyword evidence="10" id="KW-1185">Reference proteome</keyword>
<proteinExistence type="inferred from homology"/>
<dbReference type="InterPro" id="IPR000933">
    <property type="entry name" value="Glyco_hydro_29"/>
</dbReference>
<dbReference type="InterPro" id="IPR013780">
    <property type="entry name" value="Glyco_hydro_b"/>
</dbReference>
<keyword evidence="6" id="KW-0326">Glycosidase</keyword>
<dbReference type="InterPro" id="IPR017853">
    <property type="entry name" value="GH"/>
</dbReference>
<dbReference type="InterPro" id="IPR057739">
    <property type="entry name" value="Glyco_hydro_29_N"/>
</dbReference>
<dbReference type="GO" id="GO:0016139">
    <property type="term" value="P:glycoside catabolic process"/>
    <property type="evidence" value="ECO:0007669"/>
    <property type="project" value="TreeGrafter"/>
</dbReference>
<dbReference type="PANTHER" id="PTHR10030">
    <property type="entry name" value="ALPHA-L-FUCOSIDASE"/>
    <property type="match status" value="1"/>
</dbReference>
<evidence type="ECO:0000259" key="8">
    <source>
        <dbReference type="Pfam" id="PF16757"/>
    </source>
</evidence>
<dbReference type="PRINTS" id="PR00741">
    <property type="entry name" value="GLHYDRLASE29"/>
</dbReference>
<dbReference type="Gene3D" id="3.20.20.80">
    <property type="entry name" value="Glycosidases"/>
    <property type="match status" value="1"/>
</dbReference>
<sequence>MTGRAQNLPRLDVSALPAPVDVSDNRTALAEVAAVVAAGPYSADWASLRRYTPPLWYRDAKLGLFVHWGVYSVPAFANEWYSRSMYLEASPSFAHHVATYGPQNEFGYKDFIPSFTMERFDPHEWAALFRRAGAQYVVPVAEHHDGFAMYDSGRSRWTAANLGPRRDVLGDLLAAVDEAWMVRGASTHRAEHWFFMNPGMRFDSDVRDPALQDFYGPAQREETAPNERFLEDWLLRCVEVVDRYRPQIVYFDWWIEQPAFEPYLRTFAAYYYNRAAEWGREVVIHYKWDAFAPGSAVYDVERGTVAGIREELWQNDTSLSRSSWCWVEDHVYKRSRDIVAELADVVARNGVLQLNVGPKPDGTIPDAERGILEDLGAWLARNGEAIYGTRPWTVAAEGPTRVAAGSFTDGAPTDFGPADIRFTRRTDLTGEYVYAILLAEPTDRVARVRSFAATSGLLERGVRAVTVLGATGEVSWERTADSLDVVLPDGLVSEHGGPVVKLALELEPTLPRTDFLHG</sequence>
<dbReference type="InterPro" id="IPR016286">
    <property type="entry name" value="FUC_metazoa-typ"/>
</dbReference>
<gene>
    <name evidence="9" type="ORF">J4E96_08580</name>
</gene>
<protein>
    <recommendedName>
        <fullName evidence="3">alpha-L-fucosidase</fullName>
        <ecNumber evidence="3">3.2.1.51</ecNumber>
    </recommendedName>
</protein>
<dbReference type="PANTHER" id="PTHR10030:SF37">
    <property type="entry name" value="ALPHA-L-FUCOSIDASE-RELATED"/>
    <property type="match status" value="1"/>
</dbReference>
<organism evidence="9 10">
    <name type="scientific">Pengzhenrongella sicca</name>
    <dbReference type="NCBI Taxonomy" id="2819238"/>
    <lineage>
        <taxon>Bacteria</taxon>
        <taxon>Bacillati</taxon>
        <taxon>Actinomycetota</taxon>
        <taxon>Actinomycetes</taxon>
        <taxon>Micrococcales</taxon>
        <taxon>Pengzhenrongella</taxon>
    </lineage>
</organism>
<evidence type="ECO:0000256" key="5">
    <source>
        <dbReference type="ARBA" id="ARBA00022801"/>
    </source>
</evidence>
<comment type="function">
    <text evidence="1">Alpha-L-fucosidase is responsible for hydrolyzing the alpha-1,6-linked fucose joined to the reducing-end N-acetylglucosamine of the carbohydrate moieties of glycoproteins.</text>
</comment>
<feature type="domain" description="Glycoside hydrolase family 29 N-terminal" evidence="7">
    <location>
        <begin position="30"/>
        <end position="384"/>
    </location>
</feature>
<evidence type="ECO:0000259" key="7">
    <source>
        <dbReference type="Pfam" id="PF01120"/>
    </source>
</evidence>
<dbReference type="Gene3D" id="2.60.40.1180">
    <property type="entry name" value="Golgi alpha-mannosidase II"/>
    <property type="match status" value="1"/>
</dbReference>
<accession>A0A8A4ZGD8</accession>
<dbReference type="KEGG" id="psic:J4E96_08580"/>
<evidence type="ECO:0000313" key="10">
    <source>
        <dbReference type="Proteomes" id="UP000663937"/>
    </source>
</evidence>
<dbReference type="SUPFAM" id="SSF51445">
    <property type="entry name" value="(Trans)glycosidases"/>
    <property type="match status" value="1"/>
</dbReference>
<evidence type="ECO:0000256" key="1">
    <source>
        <dbReference type="ARBA" id="ARBA00004071"/>
    </source>
</evidence>
<dbReference type="GO" id="GO:0006004">
    <property type="term" value="P:fucose metabolic process"/>
    <property type="evidence" value="ECO:0007669"/>
    <property type="project" value="InterPro"/>
</dbReference>
<reference evidence="9" key="1">
    <citation type="submission" date="2021-03" db="EMBL/GenBank/DDBJ databases">
        <title>Pengzhenrongella sicca gen. nov., sp. nov., a new member of suborder Micrococcineae isolated from High-Arctic tundra soil.</title>
        <authorList>
            <person name="Peng F."/>
        </authorList>
    </citation>
    <scope>NUCLEOTIDE SEQUENCE</scope>
    <source>
        <strain evidence="9">LRZ-2</strain>
    </source>
</reference>
<dbReference type="AlphaFoldDB" id="A0A8A4ZGD8"/>
<dbReference type="EMBL" id="CP071868">
    <property type="protein sequence ID" value="QTE30964.1"/>
    <property type="molecule type" value="Genomic_DNA"/>
</dbReference>
<keyword evidence="4" id="KW-0732">Signal</keyword>
<name>A0A8A4ZGD8_9MICO</name>
<dbReference type="SMR" id="A0A8A4ZGD8"/>
<evidence type="ECO:0000256" key="6">
    <source>
        <dbReference type="ARBA" id="ARBA00023295"/>
    </source>
</evidence>
<dbReference type="RefSeq" id="WP_227425344.1">
    <property type="nucleotide sequence ID" value="NZ_CP071868.1"/>
</dbReference>